<dbReference type="InterPro" id="IPR006665">
    <property type="entry name" value="OmpA-like"/>
</dbReference>
<dbReference type="PROSITE" id="PS51123">
    <property type="entry name" value="OMPA_2"/>
    <property type="match status" value="1"/>
</dbReference>
<comment type="caution">
    <text evidence="6">The sequence shown here is derived from an EMBL/GenBank/DDBJ whole genome shotgun (WGS) entry which is preliminary data.</text>
</comment>
<keyword evidence="2" id="KW-0472">Membrane</keyword>
<sequence length="423" mass="47729">MKKYLFLSLFLCCIIAVFAGDISDRISKFGRWSIVGNTGINRFDGDLNADYNYLDILKSPSVDFSLEYNLHPALSFGWNLGGVIFNQEDLDEVFTAGGVYTSTFISVDLLSVLNGKKSKRWSILGSAGVGFSGSIWPIYLTTRPGTPPDPANGVVFPPTFFIFPVSGSIEYNLNKKYSLGLNVRKVYTNTDQMESIERHLYKDVWQNLSLSLRYKFVTKDNKHFRDEVFDHKEETSLAMFNQLQQEVNNLAVRLDGVDSKLDNLGERMVAVEGILSNDGPDTDKDGVPDVRDLEPNTAPGTPVDFWGRGLSVKTVKADELLSVYFDFDSIELDKIAQITLVKIAEKMRKDASLMLEIRGYTDNLGTSVYNQRLSQRRAERVKQELQKVYGIPHNRMVANGKGKIPDPPVKTLMNRRCDFFFSK</sequence>
<reference evidence="6" key="1">
    <citation type="submission" date="2019-08" db="EMBL/GenBank/DDBJ databases">
        <authorList>
            <person name="Kucharzyk K."/>
            <person name="Murdoch R.W."/>
            <person name="Higgins S."/>
            <person name="Loffler F."/>
        </authorList>
    </citation>
    <scope>NUCLEOTIDE SEQUENCE</scope>
</reference>
<dbReference type="Gene3D" id="3.30.1330.60">
    <property type="entry name" value="OmpA-like domain"/>
    <property type="match status" value="1"/>
</dbReference>
<dbReference type="GO" id="GO:0005509">
    <property type="term" value="F:calcium ion binding"/>
    <property type="evidence" value="ECO:0007669"/>
    <property type="project" value="InterPro"/>
</dbReference>
<evidence type="ECO:0000256" key="3">
    <source>
        <dbReference type="ARBA" id="ARBA00023237"/>
    </source>
</evidence>
<feature type="compositionally biased region" description="Basic and acidic residues" evidence="4">
    <location>
        <begin position="281"/>
        <end position="294"/>
    </location>
</feature>
<comment type="subcellular location">
    <subcellularLocation>
        <location evidence="1">Cell outer membrane</location>
    </subcellularLocation>
</comment>
<dbReference type="CDD" id="cd07185">
    <property type="entry name" value="OmpA_C-like"/>
    <property type="match status" value="1"/>
</dbReference>
<dbReference type="InterPro" id="IPR006690">
    <property type="entry name" value="OMPA-like_CS"/>
</dbReference>
<dbReference type="SUPFAM" id="SSF103088">
    <property type="entry name" value="OmpA-like"/>
    <property type="match status" value="1"/>
</dbReference>
<dbReference type="PANTHER" id="PTHR30329">
    <property type="entry name" value="STATOR ELEMENT OF FLAGELLAR MOTOR COMPLEX"/>
    <property type="match status" value="1"/>
</dbReference>
<keyword evidence="3" id="KW-0998">Cell outer membrane</keyword>
<dbReference type="PANTHER" id="PTHR30329:SF21">
    <property type="entry name" value="LIPOPROTEIN YIAD-RELATED"/>
    <property type="match status" value="1"/>
</dbReference>
<dbReference type="PROSITE" id="PS01068">
    <property type="entry name" value="OMPA_1"/>
    <property type="match status" value="1"/>
</dbReference>
<dbReference type="PRINTS" id="PR01021">
    <property type="entry name" value="OMPADOMAIN"/>
</dbReference>
<evidence type="ECO:0000256" key="4">
    <source>
        <dbReference type="SAM" id="MobiDB-lite"/>
    </source>
</evidence>
<organism evidence="6">
    <name type="scientific">bioreactor metagenome</name>
    <dbReference type="NCBI Taxonomy" id="1076179"/>
    <lineage>
        <taxon>unclassified sequences</taxon>
        <taxon>metagenomes</taxon>
        <taxon>ecological metagenomes</taxon>
    </lineage>
</organism>
<dbReference type="EMBL" id="VSSQ01000357">
    <property type="protein sequence ID" value="MPL92407.1"/>
    <property type="molecule type" value="Genomic_DNA"/>
</dbReference>
<evidence type="ECO:0000256" key="2">
    <source>
        <dbReference type="ARBA" id="ARBA00023136"/>
    </source>
</evidence>
<name>A0A644VMC8_9ZZZZ</name>
<gene>
    <name evidence="6" type="ORF">SDC9_38508</name>
</gene>
<dbReference type="SUPFAM" id="SSF103647">
    <property type="entry name" value="TSP type-3 repeat"/>
    <property type="match status" value="1"/>
</dbReference>
<dbReference type="Pfam" id="PF00691">
    <property type="entry name" value="OmpA"/>
    <property type="match status" value="1"/>
</dbReference>
<protein>
    <recommendedName>
        <fullName evidence="5">OmpA-like domain-containing protein</fullName>
    </recommendedName>
</protein>
<proteinExistence type="predicted"/>
<evidence type="ECO:0000313" key="6">
    <source>
        <dbReference type="EMBL" id="MPL92407.1"/>
    </source>
</evidence>
<feature type="region of interest" description="Disordered" evidence="4">
    <location>
        <begin position="275"/>
        <end position="295"/>
    </location>
</feature>
<dbReference type="InterPro" id="IPR036737">
    <property type="entry name" value="OmpA-like_sf"/>
</dbReference>
<evidence type="ECO:0000259" key="5">
    <source>
        <dbReference type="PROSITE" id="PS51123"/>
    </source>
</evidence>
<evidence type="ECO:0000256" key="1">
    <source>
        <dbReference type="ARBA" id="ARBA00004442"/>
    </source>
</evidence>
<feature type="domain" description="OmpA-like" evidence="5">
    <location>
        <begin position="312"/>
        <end position="423"/>
    </location>
</feature>
<dbReference type="InterPro" id="IPR050330">
    <property type="entry name" value="Bact_OuterMem_StrucFunc"/>
</dbReference>
<dbReference type="GO" id="GO:0009279">
    <property type="term" value="C:cell outer membrane"/>
    <property type="evidence" value="ECO:0007669"/>
    <property type="project" value="UniProtKB-SubCell"/>
</dbReference>
<dbReference type="InterPro" id="IPR028974">
    <property type="entry name" value="TSP_type-3_rpt"/>
</dbReference>
<accession>A0A644VMC8</accession>
<dbReference type="InterPro" id="IPR006664">
    <property type="entry name" value="OMP_bac"/>
</dbReference>
<dbReference type="AlphaFoldDB" id="A0A644VMC8"/>